<dbReference type="InterPro" id="IPR007627">
    <property type="entry name" value="RNA_pol_sigma70_r2"/>
</dbReference>
<dbReference type="Gene3D" id="1.10.10.10">
    <property type="entry name" value="Winged helix-like DNA-binding domain superfamily/Winged helix DNA-binding domain"/>
    <property type="match status" value="1"/>
</dbReference>
<keyword evidence="3" id="KW-0731">Sigma factor</keyword>
<comment type="similarity">
    <text evidence="1">Belongs to the sigma-70 factor family. ECF subfamily.</text>
</comment>
<dbReference type="PANTHER" id="PTHR43133:SF8">
    <property type="entry name" value="RNA POLYMERASE SIGMA FACTOR HI_1459-RELATED"/>
    <property type="match status" value="1"/>
</dbReference>
<evidence type="ECO:0000259" key="7">
    <source>
        <dbReference type="Pfam" id="PF08281"/>
    </source>
</evidence>
<keyword evidence="4" id="KW-0238">DNA-binding</keyword>
<dbReference type="Gene3D" id="1.10.1740.10">
    <property type="match status" value="1"/>
</dbReference>
<evidence type="ECO:0000256" key="1">
    <source>
        <dbReference type="ARBA" id="ARBA00010641"/>
    </source>
</evidence>
<name>A0ABT8L5D6_9BACT</name>
<dbReference type="RefSeq" id="WP_346758261.1">
    <property type="nucleotide sequence ID" value="NZ_JAUJEB010000001.1"/>
</dbReference>
<keyword evidence="5" id="KW-0804">Transcription</keyword>
<dbReference type="InterPro" id="IPR014284">
    <property type="entry name" value="RNA_pol_sigma-70_dom"/>
</dbReference>
<dbReference type="InterPro" id="IPR036388">
    <property type="entry name" value="WH-like_DNA-bd_sf"/>
</dbReference>
<comment type="caution">
    <text evidence="8">The sequence shown here is derived from an EMBL/GenBank/DDBJ whole genome shotgun (WGS) entry which is preliminary data.</text>
</comment>
<accession>A0ABT8L5D6</accession>
<feature type="domain" description="RNA polymerase sigma factor 70 region 4 type 2" evidence="7">
    <location>
        <begin position="117"/>
        <end position="167"/>
    </location>
</feature>
<organism evidence="8 9">
    <name type="scientific">Agaribacillus aureus</name>
    <dbReference type="NCBI Taxonomy" id="3051825"/>
    <lineage>
        <taxon>Bacteria</taxon>
        <taxon>Pseudomonadati</taxon>
        <taxon>Bacteroidota</taxon>
        <taxon>Cytophagia</taxon>
        <taxon>Cytophagales</taxon>
        <taxon>Splendidivirgaceae</taxon>
        <taxon>Agaribacillus</taxon>
    </lineage>
</organism>
<dbReference type="InterPro" id="IPR013325">
    <property type="entry name" value="RNA_pol_sigma_r2"/>
</dbReference>
<dbReference type="PANTHER" id="PTHR43133">
    <property type="entry name" value="RNA POLYMERASE ECF-TYPE SIGMA FACTO"/>
    <property type="match status" value="1"/>
</dbReference>
<evidence type="ECO:0000256" key="3">
    <source>
        <dbReference type="ARBA" id="ARBA00023082"/>
    </source>
</evidence>
<dbReference type="InterPro" id="IPR013249">
    <property type="entry name" value="RNA_pol_sigma70_r4_t2"/>
</dbReference>
<dbReference type="InterPro" id="IPR039425">
    <property type="entry name" value="RNA_pol_sigma-70-like"/>
</dbReference>
<dbReference type="SUPFAM" id="SSF88659">
    <property type="entry name" value="Sigma3 and sigma4 domains of RNA polymerase sigma factors"/>
    <property type="match status" value="1"/>
</dbReference>
<reference evidence="8" key="1">
    <citation type="submission" date="2023-06" db="EMBL/GenBank/DDBJ databases">
        <title>Genomic of Agaribacillus aureum.</title>
        <authorList>
            <person name="Wang G."/>
        </authorList>
    </citation>
    <scope>NUCLEOTIDE SEQUENCE</scope>
    <source>
        <strain evidence="8">BMA12</strain>
    </source>
</reference>
<protein>
    <submittedName>
        <fullName evidence="8">Sigma-70 family RNA polymerase sigma factor</fullName>
    </submittedName>
</protein>
<evidence type="ECO:0000313" key="8">
    <source>
        <dbReference type="EMBL" id="MDN5212944.1"/>
    </source>
</evidence>
<dbReference type="SUPFAM" id="SSF88946">
    <property type="entry name" value="Sigma2 domain of RNA polymerase sigma factors"/>
    <property type="match status" value="1"/>
</dbReference>
<dbReference type="Proteomes" id="UP001172083">
    <property type="component" value="Unassembled WGS sequence"/>
</dbReference>
<dbReference type="InterPro" id="IPR013324">
    <property type="entry name" value="RNA_pol_sigma_r3/r4-like"/>
</dbReference>
<dbReference type="CDD" id="cd06171">
    <property type="entry name" value="Sigma70_r4"/>
    <property type="match status" value="1"/>
</dbReference>
<sequence length="185" mass="21423">MTDFRDHISAIKKNGSSTHFQSLIQLFEHKVFTMCFRIIGNREEAEEASQDVFLKCYRGLHNLKDESKFPQWLMKIAYLRAIDYVRKKKVIQVGFDEVKEMPGDVNSTGAGDLEASELLEKSLQILPPQSRAIINLYYQEDMPVKEIAALLDLSESNVKIQLHRSRIEMRRVLALKQNVKPNEKL</sequence>
<gene>
    <name evidence="8" type="ORF">QQ020_12835</name>
</gene>
<evidence type="ECO:0000256" key="5">
    <source>
        <dbReference type="ARBA" id="ARBA00023163"/>
    </source>
</evidence>
<evidence type="ECO:0000313" key="9">
    <source>
        <dbReference type="Proteomes" id="UP001172083"/>
    </source>
</evidence>
<evidence type="ECO:0000259" key="6">
    <source>
        <dbReference type="Pfam" id="PF04542"/>
    </source>
</evidence>
<dbReference type="Pfam" id="PF08281">
    <property type="entry name" value="Sigma70_r4_2"/>
    <property type="match status" value="1"/>
</dbReference>
<dbReference type="NCBIfam" id="TIGR02937">
    <property type="entry name" value="sigma70-ECF"/>
    <property type="match status" value="1"/>
</dbReference>
<dbReference type="EMBL" id="JAUJEB010000001">
    <property type="protein sequence ID" value="MDN5212944.1"/>
    <property type="molecule type" value="Genomic_DNA"/>
</dbReference>
<feature type="domain" description="RNA polymerase sigma-70 region 2" evidence="6">
    <location>
        <begin position="24"/>
        <end position="89"/>
    </location>
</feature>
<dbReference type="Pfam" id="PF04542">
    <property type="entry name" value="Sigma70_r2"/>
    <property type="match status" value="1"/>
</dbReference>
<keyword evidence="2" id="KW-0805">Transcription regulation</keyword>
<keyword evidence="9" id="KW-1185">Reference proteome</keyword>
<evidence type="ECO:0000256" key="2">
    <source>
        <dbReference type="ARBA" id="ARBA00023015"/>
    </source>
</evidence>
<evidence type="ECO:0000256" key="4">
    <source>
        <dbReference type="ARBA" id="ARBA00023125"/>
    </source>
</evidence>
<proteinExistence type="inferred from homology"/>